<keyword evidence="3" id="KW-1185">Reference proteome</keyword>
<dbReference type="CDD" id="cd00229">
    <property type="entry name" value="SGNH_hydrolase"/>
    <property type="match status" value="1"/>
</dbReference>
<sequence length="362" mass="39863">MAEPRSSRKRLFVLLTLALATCLGVAGYIEFYLSRPIGEGPAGAPVNAVVFRQTWSEEPIQVIGIGDSITAGLGATSPDYSFFNRIIANPSDEFAEMQGVCLSAVLPNLKVKNCAISGSESKTHLDVIQDRIPTYEDARGIVLMTSGGNDLIHNYGRSPARECAMYSATLAQAEPWIANFRTRLETMFQEIDARFPLGCEIFIADIYDPTDAVGDAPSIFLPAWPDGLAIHAQYNQVIRDVASQRDNVHVVDLYTTFLGHGSHCRQFWRPHYDRRDPHYWFFSNVEDPNDRGYDAIRRVFLNTIVSTSVLVPQQMTADQTRAGAEIASSFAGSASPSGALGTFTASDRQGGDEQVAHRLFYP</sequence>
<dbReference type="RefSeq" id="WP_197169355.1">
    <property type="nucleotide sequence ID" value="NZ_SJPT01000007.1"/>
</dbReference>
<accession>A0A5C6CAL4</accession>
<comment type="caution">
    <text evidence="2">The sequence shown here is derived from an EMBL/GenBank/DDBJ whole genome shotgun (WGS) entry which is preliminary data.</text>
</comment>
<dbReference type="InterPro" id="IPR036514">
    <property type="entry name" value="SGNH_hydro_sf"/>
</dbReference>
<dbReference type="Pfam" id="PF13472">
    <property type="entry name" value="Lipase_GDSL_2"/>
    <property type="match status" value="1"/>
</dbReference>
<gene>
    <name evidence="2" type="ORF">Pla52o_40290</name>
</gene>
<dbReference type="InterPro" id="IPR013830">
    <property type="entry name" value="SGNH_hydro"/>
</dbReference>
<dbReference type="GO" id="GO:0016788">
    <property type="term" value="F:hydrolase activity, acting on ester bonds"/>
    <property type="evidence" value="ECO:0007669"/>
    <property type="project" value="UniProtKB-ARBA"/>
</dbReference>
<dbReference type="SUPFAM" id="SSF52266">
    <property type="entry name" value="SGNH hydrolase"/>
    <property type="match status" value="1"/>
</dbReference>
<reference evidence="2 3" key="1">
    <citation type="submission" date="2019-02" db="EMBL/GenBank/DDBJ databases">
        <title>Deep-cultivation of Planctomycetes and their phenomic and genomic characterization uncovers novel biology.</title>
        <authorList>
            <person name="Wiegand S."/>
            <person name="Jogler M."/>
            <person name="Boedeker C."/>
            <person name="Pinto D."/>
            <person name="Vollmers J."/>
            <person name="Rivas-Marin E."/>
            <person name="Kohn T."/>
            <person name="Peeters S.H."/>
            <person name="Heuer A."/>
            <person name="Rast P."/>
            <person name="Oberbeckmann S."/>
            <person name="Bunk B."/>
            <person name="Jeske O."/>
            <person name="Meyerdierks A."/>
            <person name="Storesund J.E."/>
            <person name="Kallscheuer N."/>
            <person name="Luecker S."/>
            <person name="Lage O.M."/>
            <person name="Pohl T."/>
            <person name="Merkel B.J."/>
            <person name="Hornburger P."/>
            <person name="Mueller R.-W."/>
            <person name="Bruemmer F."/>
            <person name="Labrenz M."/>
            <person name="Spormann A.M."/>
            <person name="Op Den Camp H."/>
            <person name="Overmann J."/>
            <person name="Amann R."/>
            <person name="Jetten M.S.M."/>
            <person name="Mascher T."/>
            <person name="Medema M.H."/>
            <person name="Devos D.P."/>
            <person name="Kaster A.-K."/>
            <person name="Ovreas L."/>
            <person name="Rohde M."/>
            <person name="Galperin M.Y."/>
            <person name="Jogler C."/>
        </authorList>
    </citation>
    <scope>NUCLEOTIDE SEQUENCE [LARGE SCALE GENOMIC DNA]</scope>
    <source>
        <strain evidence="2 3">Pla52o</strain>
    </source>
</reference>
<organism evidence="2 3">
    <name type="scientific">Novipirellula galeiformis</name>
    <dbReference type="NCBI Taxonomy" id="2528004"/>
    <lineage>
        <taxon>Bacteria</taxon>
        <taxon>Pseudomonadati</taxon>
        <taxon>Planctomycetota</taxon>
        <taxon>Planctomycetia</taxon>
        <taxon>Pirellulales</taxon>
        <taxon>Pirellulaceae</taxon>
        <taxon>Novipirellula</taxon>
    </lineage>
</organism>
<name>A0A5C6CAL4_9BACT</name>
<protein>
    <recommendedName>
        <fullName evidence="1">SGNH hydrolase-type esterase domain-containing protein</fullName>
    </recommendedName>
</protein>
<evidence type="ECO:0000313" key="3">
    <source>
        <dbReference type="Proteomes" id="UP000316304"/>
    </source>
</evidence>
<evidence type="ECO:0000313" key="2">
    <source>
        <dbReference type="EMBL" id="TWU20997.1"/>
    </source>
</evidence>
<feature type="domain" description="SGNH hydrolase-type esterase" evidence="1">
    <location>
        <begin position="65"/>
        <end position="294"/>
    </location>
</feature>
<dbReference type="Gene3D" id="3.40.50.1110">
    <property type="entry name" value="SGNH hydrolase"/>
    <property type="match status" value="1"/>
</dbReference>
<proteinExistence type="predicted"/>
<dbReference type="Proteomes" id="UP000316304">
    <property type="component" value="Unassembled WGS sequence"/>
</dbReference>
<dbReference type="AlphaFoldDB" id="A0A5C6CAL4"/>
<dbReference type="EMBL" id="SJPT01000007">
    <property type="protein sequence ID" value="TWU20997.1"/>
    <property type="molecule type" value="Genomic_DNA"/>
</dbReference>
<evidence type="ECO:0000259" key="1">
    <source>
        <dbReference type="Pfam" id="PF13472"/>
    </source>
</evidence>